<dbReference type="InterPro" id="IPR002937">
    <property type="entry name" value="Amino_oxidase"/>
</dbReference>
<accession>A0ABU9HBR3</accession>
<dbReference type="PANTHER" id="PTHR42923">
    <property type="entry name" value="PROTOPORPHYRINOGEN OXIDASE"/>
    <property type="match status" value="1"/>
</dbReference>
<keyword evidence="3" id="KW-1185">Reference proteome</keyword>
<organism evidence="2 3">
    <name type="scientific">Psychromonas arctica</name>
    <dbReference type="NCBI Taxonomy" id="168275"/>
    <lineage>
        <taxon>Bacteria</taxon>
        <taxon>Pseudomonadati</taxon>
        <taxon>Pseudomonadota</taxon>
        <taxon>Gammaproteobacteria</taxon>
        <taxon>Alteromonadales</taxon>
        <taxon>Psychromonadaceae</taxon>
        <taxon>Psychromonas</taxon>
    </lineage>
</organism>
<dbReference type="PANTHER" id="PTHR42923:SF17">
    <property type="entry name" value="AMINE OXIDASE DOMAIN-CONTAINING PROTEIN"/>
    <property type="match status" value="1"/>
</dbReference>
<dbReference type="Gene3D" id="1.10.405.20">
    <property type="match status" value="1"/>
</dbReference>
<dbReference type="Proteomes" id="UP001366060">
    <property type="component" value="Unassembled WGS sequence"/>
</dbReference>
<evidence type="ECO:0000313" key="3">
    <source>
        <dbReference type="Proteomes" id="UP001366060"/>
    </source>
</evidence>
<gene>
    <name evidence="2" type="ORF">V6255_08765</name>
</gene>
<dbReference type="RefSeq" id="WP_341627803.1">
    <property type="nucleotide sequence ID" value="NZ_JBAKBA010000017.1"/>
</dbReference>
<comment type="caution">
    <text evidence="2">The sequence shown here is derived from an EMBL/GenBank/DDBJ whole genome shotgun (WGS) entry which is preliminary data.</text>
</comment>
<feature type="domain" description="Amine oxidase" evidence="1">
    <location>
        <begin position="11"/>
        <end position="297"/>
    </location>
</feature>
<dbReference type="EMBL" id="JBAKBA010000017">
    <property type="protein sequence ID" value="MEL0659230.1"/>
    <property type="molecule type" value="Genomic_DNA"/>
</dbReference>
<sequence>MKNIAIIGSGISGLTSAYLLSKKHNVTVFEKNDYIGGHTATVDIEKDGIPYAIDTGFIVFNDKTYPNYLALLDEIGIGKKATEMSFSVHNCHTSLEYNGHNLNTLFAQRRNLLNPKFWLLVKEILRFNKLCKGIYEADVYQPGLTLGEFLTVHKFSDFFAEHYILPMGAAIWSSSLEQMEEFEFRFFVQFFHHHGLLNIADRPQWYVIPNGSSSYLAPLCEPFKNNIYLNANILGITRNDNKVQIHFDNPDDKQTFDEVVIACHSDQALSLLSDATEDEEALLSDMPYSENSVILHTDVSLLPDRETAWASWNYQLSQDRSKPASVTYNMNILQGFYSDHTFCVTLNQKQDIDPDKILKEYNYHHPIFSSASIRAQQQRDLICGKQHTHFAGAYWHSGFHEDGVRSAVEVAQRFDCFLDAFASK</sequence>
<dbReference type="Gene3D" id="3.50.50.60">
    <property type="entry name" value="FAD/NAD(P)-binding domain"/>
    <property type="match status" value="1"/>
</dbReference>
<evidence type="ECO:0000313" key="2">
    <source>
        <dbReference type="EMBL" id="MEL0659230.1"/>
    </source>
</evidence>
<name>A0ABU9HBR3_9GAMM</name>
<dbReference type="InterPro" id="IPR036188">
    <property type="entry name" value="FAD/NAD-bd_sf"/>
</dbReference>
<dbReference type="InterPro" id="IPR050464">
    <property type="entry name" value="Zeta_carotene_desat/Oxidored"/>
</dbReference>
<reference evidence="2 3" key="1">
    <citation type="submission" date="2024-02" db="EMBL/GenBank/DDBJ databases">
        <title>Bacteria isolated from the canopy kelp, Nereocystis luetkeana.</title>
        <authorList>
            <person name="Pfister C.A."/>
            <person name="Younker I.T."/>
            <person name="Light S.H."/>
        </authorList>
    </citation>
    <scope>NUCLEOTIDE SEQUENCE [LARGE SCALE GENOMIC DNA]</scope>
    <source>
        <strain evidence="2 3">TI.2.07</strain>
    </source>
</reference>
<protein>
    <submittedName>
        <fullName evidence="2">FAD-dependent oxidoreductase</fullName>
    </submittedName>
</protein>
<dbReference type="SUPFAM" id="SSF51905">
    <property type="entry name" value="FAD/NAD(P)-binding domain"/>
    <property type="match status" value="1"/>
</dbReference>
<dbReference type="Pfam" id="PF01593">
    <property type="entry name" value="Amino_oxidase"/>
    <property type="match status" value="1"/>
</dbReference>
<evidence type="ECO:0000259" key="1">
    <source>
        <dbReference type="Pfam" id="PF01593"/>
    </source>
</evidence>
<dbReference type="Gene3D" id="3.30.70.1990">
    <property type="match status" value="1"/>
</dbReference>
<proteinExistence type="predicted"/>